<evidence type="ECO:0000313" key="2">
    <source>
        <dbReference type="Proteomes" id="UP000095256"/>
    </source>
</evidence>
<organism evidence="1 2">
    <name type="scientific">Enterococcus rivorum</name>
    <dbReference type="NCBI Taxonomy" id="762845"/>
    <lineage>
        <taxon>Bacteria</taxon>
        <taxon>Bacillati</taxon>
        <taxon>Bacillota</taxon>
        <taxon>Bacilli</taxon>
        <taxon>Lactobacillales</taxon>
        <taxon>Enterococcaceae</taxon>
        <taxon>Enterococcus</taxon>
    </lineage>
</organism>
<evidence type="ECO:0008006" key="3">
    <source>
        <dbReference type="Google" id="ProtNLM"/>
    </source>
</evidence>
<dbReference type="STRING" id="762845.BCR26_15970"/>
<dbReference type="AlphaFoldDB" id="A0A1E5KUW4"/>
<dbReference type="Proteomes" id="UP000095256">
    <property type="component" value="Unassembled WGS sequence"/>
</dbReference>
<comment type="caution">
    <text evidence="1">The sequence shown here is derived from an EMBL/GenBank/DDBJ whole genome shotgun (WGS) entry which is preliminary data.</text>
</comment>
<reference evidence="1 2" key="1">
    <citation type="submission" date="2016-09" db="EMBL/GenBank/DDBJ databases">
        <authorList>
            <person name="Capua I."/>
            <person name="De Benedictis P."/>
            <person name="Joannis T."/>
            <person name="Lombin L.H."/>
            <person name="Cattoli G."/>
        </authorList>
    </citation>
    <scope>NUCLEOTIDE SEQUENCE [LARGE SCALE GENOMIC DNA]</scope>
    <source>
        <strain evidence="1 2">LMG 25899</strain>
    </source>
</reference>
<accession>A0A1E5KUW4</accession>
<proteinExistence type="predicted"/>
<sequence>MKFERLPFIMKNLIRYQATMKENDWNKGFDLLRSIEFQEGVYKTGPMFFSMEPAENEPRYRNFEFFMPVNFQVEGE</sequence>
<gene>
    <name evidence="1" type="ORF">BCR26_15970</name>
</gene>
<protein>
    <recommendedName>
        <fullName evidence="3">GyrI-like small molecule binding domain-containing protein</fullName>
    </recommendedName>
</protein>
<dbReference type="OrthoDB" id="2187503at2"/>
<dbReference type="RefSeq" id="WP_069699371.1">
    <property type="nucleotide sequence ID" value="NZ_JAGGMA010000015.1"/>
</dbReference>
<evidence type="ECO:0000313" key="1">
    <source>
        <dbReference type="EMBL" id="OEH81662.1"/>
    </source>
</evidence>
<keyword evidence="2" id="KW-1185">Reference proteome</keyword>
<name>A0A1E5KUW4_9ENTE</name>
<dbReference type="EMBL" id="MIEK01000039">
    <property type="protein sequence ID" value="OEH81662.1"/>
    <property type="molecule type" value="Genomic_DNA"/>
</dbReference>